<protein>
    <recommendedName>
        <fullName evidence="4">DUF3995 domain-containing protein</fullName>
    </recommendedName>
</protein>
<keyword evidence="1" id="KW-0472">Membrane</keyword>
<accession>A0A5M9RB17</accession>
<comment type="caution">
    <text evidence="2">The sequence shown here is derived from an EMBL/GenBank/DDBJ whole genome shotgun (WGS) entry which is preliminary data.</text>
</comment>
<dbReference type="Proteomes" id="UP000322181">
    <property type="component" value="Unassembled WGS sequence"/>
</dbReference>
<dbReference type="AlphaFoldDB" id="A0A5M9RB17"/>
<proteinExistence type="predicted"/>
<evidence type="ECO:0000313" key="3">
    <source>
        <dbReference type="Proteomes" id="UP000322181"/>
    </source>
</evidence>
<feature type="transmembrane region" description="Helical" evidence="1">
    <location>
        <begin position="114"/>
        <end position="134"/>
    </location>
</feature>
<organism evidence="2 3">
    <name type="scientific">Morganella psychrotolerans</name>
    <dbReference type="NCBI Taxonomy" id="368603"/>
    <lineage>
        <taxon>Bacteria</taxon>
        <taxon>Pseudomonadati</taxon>
        <taxon>Pseudomonadota</taxon>
        <taxon>Gammaproteobacteria</taxon>
        <taxon>Enterobacterales</taxon>
        <taxon>Morganellaceae</taxon>
        <taxon>Morganella</taxon>
    </lineage>
</organism>
<feature type="transmembrane region" description="Helical" evidence="1">
    <location>
        <begin position="77"/>
        <end position="102"/>
    </location>
</feature>
<feature type="transmembrane region" description="Helical" evidence="1">
    <location>
        <begin position="49"/>
        <end position="71"/>
    </location>
</feature>
<evidence type="ECO:0008006" key="4">
    <source>
        <dbReference type="Google" id="ProtNLM"/>
    </source>
</evidence>
<dbReference type="OrthoDB" id="5457135at2"/>
<reference evidence="2 3" key="1">
    <citation type="submission" date="2019-09" db="EMBL/GenBank/DDBJ databases">
        <title>Draft genome sequence of various Type strains from the CCUG.</title>
        <authorList>
            <person name="Pineiro-Iglesias B."/>
            <person name="Tunovic T."/>
            <person name="Unosson C."/>
            <person name="Inganas E."/>
            <person name="Ohlen M."/>
            <person name="Cardew S."/>
            <person name="Jensie-Markopoulos S."/>
            <person name="Salva-Serra F."/>
            <person name="Jaen-Luchoro D."/>
            <person name="Karlsson R."/>
            <person name="Svensson-Stadler L."/>
            <person name="Chun J."/>
            <person name="Moore E."/>
        </authorList>
    </citation>
    <scope>NUCLEOTIDE SEQUENCE [LARGE SCALE GENOMIC DNA]</scope>
    <source>
        <strain evidence="2 3">CCUG 53682T</strain>
    </source>
</reference>
<dbReference type="EMBL" id="VXKB01000001">
    <property type="protein sequence ID" value="KAA8717228.1"/>
    <property type="molecule type" value="Genomic_DNA"/>
</dbReference>
<keyword evidence="1" id="KW-1133">Transmembrane helix</keyword>
<dbReference type="RefSeq" id="WP_067362380.1">
    <property type="nucleotide sequence ID" value="NZ_BAAAFS010000001.1"/>
</dbReference>
<sequence length="135" mass="14699">MNEIALYLASVLTFFVALLHFGCLFWGAAGYRFLGAGERIVRLAEEGRWYPHVMAISVGIVLTVVSVYALVTAAGIAVLPFAQGVLTAAAGVFLLRALAFPLIKSRFKGNSDRFWYISSFCSLTLGCLFAVGVWR</sequence>
<name>A0A5M9RB17_9GAMM</name>
<feature type="transmembrane region" description="Helical" evidence="1">
    <location>
        <begin position="6"/>
        <end position="28"/>
    </location>
</feature>
<keyword evidence="1" id="KW-0812">Transmembrane</keyword>
<evidence type="ECO:0000313" key="2">
    <source>
        <dbReference type="EMBL" id="KAA8717228.1"/>
    </source>
</evidence>
<evidence type="ECO:0000256" key="1">
    <source>
        <dbReference type="SAM" id="Phobius"/>
    </source>
</evidence>
<gene>
    <name evidence="2" type="ORF">F4V73_05030</name>
</gene>